<name>A0A9K3I9F3_HELAN</name>
<evidence type="ECO:0000313" key="1">
    <source>
        <dbReference type="EMBL" id="KAF5792731.1"/>
    </source>
</evidence>
<accession>A0A9K3I9F3</accession>
<organism evidence="1 2">
    <name type="scientific">Helianthus annuus</name>
    <name type="common">Common sunflower</name>
    <dbReference type="NCBI Taxonomy" id="4232"/>
    <lineage>
        <taxon>Eukaryota</taxon>
        <taxon>Viridiplantae</taxon>
        <taxon>Streptophyta</taxon>
        <taxon>Embryophyta</taxon>
        <taxon>Tracheophyta</taxon>
        <taxon>Spermatophyta</taxon>
        <taxon>Magnoliopsida</taxon>
        <taxon>eudicotyledons</taxon>
        <taxon>Gunneridae</taxon>
        <taxon>Pentapetalae</taxon>
        <taxon>asterids</taxon>
        <taxon>campanulids</taxon>
        <taxon>Asterales</taxon>
        <taxon>Asteraceae</taxon>
        <taxon>Asteroideae</taxon>
        <taxon>Heliantheae alliance</taxon>
        <taxon>Heliantheae</taxon>
        <taxon>Helianthus</taxon>
    </lineage>
</organism>
<gene>
    <name evidence="1" type="ORF">HanXRQr2_Chr09g0409281</name>
</gene>
<keyword evidence="2" id="KW-1185">Reference proteome</keyword>
<reference evidence="1" key="1">
    <citation type="journal article" date="2017" name="Nature">
        <title>The sunflower genome provides insights into oil metabolism, flowering and Asterid evolution.</title>
        <authorList>
            <person name="Badouin H."/>
            <person name="Gouzy J."/>
            <person name="Grassa C.J."/>
            <person name="Murat F."/>
            <person name="Staton S.E."/>
            <person name="Cottret L."/>
            <person name="Lelandais-Briere C."/>
            <person name="Owens G.L."/>
            <person name="Carrere S."/>
            <person name="Mayjonade B."/>
            <person name="Legrand L."/>
            <person name="Gill N."/>
            <person name="Kane N.C."/>
            <person name="Bowers J.E."/>
            <person name="Hubner S."/>
            <person name="Bellec A."/>
            <person name="Berard A."/>
            <person name="Berges H."/>
            <person name="Blanchet N."/>
            <person name="Boniface M.C."/>
            <person name="Brunel D."/>
            <person name="Catrice O."/>
            <person name="Chaidir N."/>
            <person name="Claudel C."/>
            <person name="Donnadieu C."/>
            <person name="Faraut T."/>
            <person name="Fievet G."/>
            <person name="Helmstetter N."/>
            <person name="King M."/>
            <person name="Knapp S.J."/>
            <person name="Lai Z."/>
            <person name="Le Paslier M.C."/>
            <person name="Lippi Y."/>
            <person name="Lorenzon L."/>
            <person name="Mandel J.R."/>
            <person name="Marage G."/>
            <person name="Marchand G."/>
            <person name="Marquand E."/>
            <person name="Bret-Mestries E."/>
            <person name="Morien E."/>
            <person name="Nambeesan S."/>
            <person name="Nguyen T."/>
            <person name="Pegot-Espagnet P."/>
            <person name="Pouilly N."/>
            <person name="Raftis F."/>
            <person name="Sallet E."/>
            <person name="Schiex T."/>
            <person name="Thomas J."/>
            <person name="Vandecasteele C."/>
            <person name="Vares D."/>
            <person name="Vear F."/>
            <person name="Vautrin S."/>
            <person name="Crespi M."/>
            <person name="Mangin B."/>
            <person name="Burke J.M."/>
            <person name="Salse J."/>
            <person name="Munos S."/>
            <person name="Vincourt P."/>
            <person name="Rieseberg L.H."/>
            <person name="Langlade N.B."/>
        </authorList>
    </citation>
    <scope>NUCLEOTIDE SEQUENCE</scope>
    <source>
        <tissue evidence="1">Leaves</tissue>
    </source>
</reference>
<dbReference type="Proteomes" id="UP000215914">
    <property type="component" value="Unassembled WGS sequence"/>
</dbReference>
<protein>
    <submittedName>
        <fullName evidence="1">Uncharacterized protein</fullName>
    </submittedName>
</protein>
<dbReference type="AlphaFoldDB" id="A0A9K3I9F3"/>
<dbReference type="Gramene" id="mRNA:HanXRQr2_Chr09g0409281">
    <property type="protein sequence ID" value="mRNA:HanXRQr2_Chr09g0409281"/>
    <property type="gene ID" value="HanXRQr2_Chr09g0409281"/>
</dbReference>
<evidence type="ECO:0000313" key="2">
    <source>
        <dbReference type="Proteomes" id="UP000215914"/>
    </source>
</evidence>
<comment type="caution">
    <text evidence="1">The sequence shown here is derived from an EMBL/GenBank/DDBJ whole genome shotgun (WGS) entry which is preliminary data.</text>
</comment>
<dbReference type="EMBL" id="MNCJ02000324">
    <property type="protein sequence ID" value="KAF5792731.1"/>
    <property type="molecule type" value="Genomic_DNA"/>
</dbReference>
<reference evidence="1" key="2">
    <citation type="submission" date="2020-06" db="EMBL/GenBank/DDBJ databases">
        <title>Helianthus annuus Genome sequencing and assembly Release 2.</title>
        <authorList>
            <person name="Gouzy J."/>
            <person name="Langlade N."/>
            <person name="Munos S."/>
        </authorList>
    </citation>
    <scope>NUCLEOTIDE SEQUENCE</scope>
    <source>
        <tissue evidence="1">Leaves</tissue>
    </source>
</reference>
<proteinExistence type="predicted"/>
<sequence length="68" mass="7722">MGLRWAGHRKRKRKREIQSAVFGEQFQAEAEGKRMEAILWAGFDGCKRKKHQKGILSGAKLILVVQSA</sequence>